<evidence type="ECO:0000259" key="3">
    <source>
        <dbReference type="PROSITE" id="PS50966"/>
    </source>
</evidence>
<feature type="compositionally biased region" description="Basic and acidic residues" evidence="2">
    <location>
        <begin position="110"/>
        <end position="124"/>
    </location>
</feature>
<proteinExistence type="predicted"/>
<comment type="caution">
    <text evidence="4">The sequence shown here is derived from an EMBL/GenBank/DDBJ whole genome shotgun (WGS) entry which is preliminary data.</text>
</comment>
<gene>
    <name evidence="4" type="ORF">GCM10025770_23250</name>
</gene>
<dbReference type="InterPro" id="IPR007527">
    <property type="entry name" value="Znf_SWIM"/>
</dbReference>
<evidence type="ECO:0000256" key="1">
    <source>
        <dbReference type="PROSITE-ProRule" id="PRU00325"/>
    </source>
</evidence>
<feature type="region of interest" description="Disordered" evidence="2">
    <location>
        <begin position="110"/>
        <end position="134"/>
    </location>
</feature>
<protein>
    <submittedName>
        <fullName evidence="4">SWIM zinc finger family protein</fullName>
    </submittedName>
</protein>
<sequence>MQLGVNEVLQLSPDDASAKAAKGLVIPAKWPRLEYDDEAVWGECQGSGSKPYQVQVDKAGPAFKCSCPSRKFPCKHGLALLLLLAQHGGSFKPATPPQWVTEWLATRRQRAEKQAEKQEQKKADIASAEADPQAAAKREATRLARMGSGLDDLARWLGDRLRQGLATLPTELAQWEAMATRMVDAQLPGVAYRLRLICAAVDKGEGWPARVLSGMGRLQLLIEAFSRLDQLPAAVQADVRNALGLNMDRDEVIATGERVSDDWLVEAQASDEEGRLWVRRVWLRGQQSGRSALLLDYAHGGRRFERSWVTGTVSAMTLAYFPGNAPLRALVVGDQSLRPASAHVPLGFDAALDALSAMVAANPWQSPLPLRVDDGVPVRDEAGWGLQLGERRLPLKLREDDGWQLVAESGGTPLSLAGEWDGESLRPLSAWRDGLVWFEEAEGA</sequence>
<organism evidence="4 5">
    <name type="scientific">Viridibacterium curvum</name>
    <dbReference type="NCBI Taxonomy" id="1101404"/>
    <lineage>
        <taxon>Bacteria</taxon>
        <taxon>Pseudomonadati</taxon>
        <taxon>Pseudomonadota</taxon>
        <taxon>Betaproteobacteria</taxon>
        <taxon>Rhodocyclales</taxon>
        <taxon>Rhodocyclaceae</taxon>
        <taxon>Viridibacterium</taxon>
    </lineage>
</organism>
<evidence type="ECO:0000313" key="5">
    <source>
        <dbReference type="Proteomes" id="UP001500547"/>
    </source>
</evidence>
<keyword evidence="5" id="KW-1185">Reference proteome</keyword>
<name>A0ABP9QSG9_9RHOO</name>
<dbReference type="EMBL" id="BAABLD010000008">
    <property type="protein sequence ID" value="GAA5166318.1"/>
    <property type="molecule type" value="Genomic_DNA"/>
</dbReference>
<reference evidence="5" key="1">
    <citation type="journal article" date="2019" name="Int. J. Syst. Evol. Microbiol.">
        <title>The Global Catalogue of Microorganisms (GCM) 10K type strain sequencing project: providing services to taxonomists for standard genome sequencing and annotation.</title>
        <authorList>
            <consortium name="The Broad Institute Genomics Platform"/>
            <consortium name="The Broad Institute Genome Sequencing Center for Infectious Disease"/>
            <person name="Wu L."/>
            <person name="Ma J."/>
        </authorList>
    </citation>
    <scope>NUCLEOTIDE SEQUENCE [LARGE SCALE GENOMIC DNA]</scope>
    <source>
        <strain evidence="5">JCM 18715</strain>
    </source>
</reference>
<evidence type="ECO:0000313" key="4">
    <source>
        <dbReference type="EMBL" id="GAA5166318.1"/>
    </source>
</evidence>
<dbReference type="Pfam" id="PF04434">
    <property type="entry name" value="SWIM"/>
    <property type="match status" value="1"/>
</dbReference>
<dbReference type="PROSITE" id="PS50966">
    <property type="entry name" value="ZF_SWIM"/>
    <property type="match status" value="1"/>
</dbReference>
<keyword evidence="1" id="KW-0862">Zinc</keyword>
<evidence type="ECO:0000256" key="2">
    <source>
        <dbReference type="SAM" id="MobiDB-lite"/>
    </source>
</evidence>
<keyword evidence="1" id="KW-0479">Metal-binding</keyword>
<dbReference type="RefSeq" id="WP_345533127.1">
    <property type="nucleotide sequence ID" value="NZ_BAABLD010000008.1"/>
</dbReference>
<keyword evidence="1" id="KW-0863">Zinc-finger</keyword>
<accession>A0ABP9QSG9</accession>
<dbReference type="Proteomes" id="UP001500547">
    <property type="component" value="Unassembled WGS sequence"/>
</dbReference>
<feature type="domain" description="SWIM-type" evidence="3">
    <location>
        <begin position="52"/>
        <end position="85"/>
    </location>
</feature>